<feature type="region of interest" description="Disordered" evidence="1">
    <location>
        <begin position="134"/>
        <end position="168"/>
    </location>
</feature>
<protein>
    <submittedName>
        <fullName evidence="2">Uncharacterized protein</fullName>
    </submittedName>
</protein>
<feature type="region of interest" description="Disordered" evidence="1">
    <location>
        <begin position="65"/>
        <end position="119"/>
    </location>
</feature>
<feature type="compositionally biased region" description="Polar residues" evidence="1">
    <location>
        <begin position="501"/>
        <end position="515"/>
    </location>
</feature>
<evidence type="ECO:0000313" key="3">
    <source>
        <dbReference type="Proteomes" id="UP000240493"/>
    </source>
</evidence>
<organism evidence="2 3">
    <name type="scientific">Trichoderma asperellum (strain ATCC 204424 / CBS 433.97 / NBRC 101777)</name>
    <dbReference type="NCBI Taxonomy" id="1042311"/>
    <lineage>
        <taxon>Eukaryota</taxon>
        <taxon>Fungi</taxon>
        <taxon>Dikarya</taxon>
        <taxon>Ascomycota</taxon>
        <taxon>Pezizomycotina</taxon>
        <taxon>Sordariomycetes</taxon>
        <taxon>Hypocreomycetidae</taxon>
        <taxon>Hypocreales</taxon>
        <taxon>Hypocreaceae</taxon>
        <taxon>Trichoderma</taxon>
    </lineage>
</organism>
<feature type="compositionally biased region" description="Low complexity" evidence="1">
    <location>
        <begin position="385"/>
        <end position="398"/>
    </location>
</feature>
<feature type="region of interest" description="Disordered" evidence="1">
    <location>
        <begin position="492"/>
        <end position="517"/>
    </location>
</feature>
<keyword evidence="3" id="KW-1185">Reference proteome</keyword>
<proteinExistence type="predicted"/>
<accession>A0A2T3ZGL0</accession>
<name>A0A2T3ZGL0_TRIA4</name>
<dbReference type="OrthoDB" id="5084700at2759"/>
<feature type="compositionally biased region" description="Polar residues" evidence="1">
    <location>
        <begin position="362"/>
        <end position="377"/>
    </location>
</feature>
<evidence type="ECO:0000313" key="2">
    <source>
        <dbReference type="EMBL" id="PTB43929.1"/>
    </source>
</evidence>
<dbReference type="AlphaFoldDB" id="A0A2T3ZGL0"/>
<reference evidence="2 3" key="1">
    <citation type="submission" date="2016-07" db="EMBL/GenBank/DDBJ databases">
        <title>Multiple horizontal gene transfer events from other fungi enriched the ability of initially mycotrophic Trichoderma (Ascomycota) to feed on dead plant biomass.</title>
        <authorList>
            <consortium name="DOE Joint Genome Institute"/>
            <person name="Aerts A."/>
            <person name="Atanasova L."/>
            <person name="Chenthamara K."/>
            <person name="Zhang J."/>
            <person name="Grujic M."/>
            <person name="Henrissat B."/>
            <person name="Kuo A."/>
            <person name="Salamov A."/>
            <person name="Lipzen A."/>
            <person name="Labutti K."/>
            <person name="Barry K."/>
            <person name="Miao Y."/>
            <person name="Rahimi M.J."/>
            <person name="Shen Q."/>
            <person name="Grigoriev I.V."/>
            <person name="Kubicek C.P."/>
            <person name="Druzhinina I.S."/>
        </authorList>
    </citation>
    <scope>NUCLEOTIDE SEQUENCE [LARGE SCALE GENOMIC DNA]</scope>
    <source>
        <strain evidence="2 3">CBS 433.97</strain>
    </source>
</reference>
<evidence type="ECO:0000256" key="1">
    <source>
        <dbReference type="SAM" id="MobiDB-lite"/>
    </source>
</evidence>
<feature type="compositionally biased region" description="Polar residues" evidence="1">
    <location>
        <begin position="135"/>
        <end position="144"/>
    </location>
</feature>
<dbReference type="EMBL" id="KZ679258">
    <property type="protein sequence ID" value="PTB43929.1"/>
    <property type="molecule type" value="Genomic_DNA"/>
</dbReference>
<sequence>MSAVSSRRTPLLEGGLARLVSKFENLGASSKSNRNDGATYGGLDRAFVDSGPSKVPLIHDKAKDDAETMKVATPPSPAPISSSPAKYNDTAQSGPAVKDIHITDTATPSLKPRRPLVRSGSVVAEMRRLFERGSGENTASNLTPATYEPQRVASPTTTNGRNDLKTPFDVNSRANELSKTGILPTKAGDLEKLDQQEEKDAVPDLIPFHHHHVEHPECLPRPLASPDRSSRRLNENNIGVESKASIWQRGTETRFKLQGGAFLHKTPSPLKNMIVTGIGAWYPKTWNTSPEEVPRSESEIMTSHQTDALNSSLSQRDGTERDLTEHSQPYVPLSHPRQDTVSSSTTHATSDPKELHHIKSPSLRTSRSIPSHQSKVSSLPKKFDSSLPSFSPELPLRSTPSRQAPARYTSRVDGSLPTHSMATSAKRGLKETISLFESMSHQTDGEDKFDHIPKAYSSPMFLDSNARSSNERQHGEMAVKAWDVTPTPRLLSPLESGLPRSYSQSPDIDTLSSQESDAKPLLYTKPSALKASRYTRGFGSILRSDWRRKRNTSSEDVKPHSYPEQRRGFNMDGEGGFDLQPQHWANPSEEVPKNAGESFPVKHRLSIVDRHPSLLLLSRRLISRSHGLFVSQAHCTLLQPQPVRGGEIRRITSLCKDKMAALRARPQTE</sequence>
<gene>
    <name evidence="2" type="ORF">M441DRAFT_132480</name>
</gene>
<feature type="compositionally biased region" description="Polar residues" evidence="1">
    <location>
        <begin position="339"/>
        <end position="349"/>
    </location>
</feature>
<feature type="compositionally biased region" description="Polar residues" evidence="1">
    <location>
        <begin position="299"/>
        <end position="316"/>
    </location>
</feature>
<feature type="region of interest" description="Disordered" evidence="1">
    <location>
        <begin position="288"/>
        <end position="422"/>
    </location>
</feature>
<dbReference type="Proteomes" id="UP000240493">
    <property type="component" value="Unassembled WGS sequence"/>
</dbReference>